<gene>
    <name evidence="2" type="ORF">KIN20_004271</name>
</gene>
<dbReference type="InterPro" id="IPR056396">
    <property type="entry name" value="HEAT_SCC3-SA"/>
</dbReference>
<dbReference type="Proteomes" id="UP001196413">
    <property type="component" value="Unassembled WGS sequence"/>
</dbReference>
<dbReference type="Pfam" id="PF24571">
    <property type="entry name" value="HEAT_SCC3-SA"/>
    <property type="match status" value="1"/>
</dbReference>
<protein>
    <recommendedName>
        <fullName evidence="1">Cohesin subunit SCC3/SA HEAT-repeats domain-containing protein</fullName>
    </recommendedName>
</protein>
<feature type="domain" description="Cohesin subunit SCC3/SA HEAT-repeats" evidence="1">
    <location>
        <begin position="4"/>
        <end position="135"/>
    </location>
</feature>
<evidence type="ECO:0000313" key="2">
    <source>
        <dbReference type="EMBL" id="KAJ1348872.1"/>
    </source>
</evidence>
<dbReference type="AlphaFoldDB" id="A0AAD5LY69"/>
<name>A0AAD5LY69_PARTN</name>
<organism evidence="2 3">
    <name type="scientific">Parelaphostrongylus tenuis</name>
    <name type="common">Meningeal worm</name>
    <dbReference type="NCBI Taxonomy" id="148309"/>
    <lineage>
        <taxon>Eukaryota</taxon>
        <taxon>Metazoa</taxon>
        <taxon>Ecdysozoa</taxon>
        <taxon>Nematoda</taxon>
        <taxon>Chromadorea</taxon>
        <taxon>Rhabditida</taxon>
        <taxon>Rhabditina</taxon>
        <taxon>Rhabditomorpha</taxon>
        <taxon>Strongyloidea</taxon>
        <taxon>Metastrongylidae</taxon>
        <taxon>Parelaphostrongylus</taxon>
    </lineage>
</organism>
<proteinExistence type="predicted"/>
<keyword evidence="3" id="KW-1185">Reference proteome</keyword>
<accession>A0AAD5LY69</accession>
<evidence type="ECO:0000259" key="1">
    <source>
        <dbReference type="Pfam" id="PF24571"/>
    </source>
</evidence>
<comment type="caution">
    <text evidence="2">The sequence shown here is derived from an EMBL/GenBank/DDBJ whole genome shotgun (WGS) entry which is preliminary data.</text>
</comment>
<sequence length="136" mass="15621">MVDRLLKLLAELMRVIDTVLEKHVSQENVNTVAEMIPYFSTNISVAQQIYSLKLIDGLNLKIPHSAERCINEEQWDEENQAVLSATSLKIAALASHIDLIKCDVWDVVLDVLSNHVDRPFDDVIEKLIWLLFMRLH</sequence>
<reference evidence="2" key="1">
    <citation type="submission" date="2021-06" db="EMBL/GenBank/DDBJ databases">
        <title>Parelaphostrongylus tenuis whole genome reference sequence.</title>
        <authorList>
            <person name="Garwood T.J."/>
            <person name="Larsen P.A."/>
            <person name="Fountain-Jones N.M."/>
            <person name="Garbe J.R."/>
            <person name="Macchietto M.G."/>
            <person name="Kania S.A."/>
            <person name="Gerhold R.W."/>
            <person name="Richards J.E."/>
            <person name="Wolf T.M."/>
        </authorList>
    </citation>
    <scope>NUCLEOTIDE SEQUENCE</scope>
    <source>
        <strain evidence="2">MNPRO001-30</strain>
        <tissue evidence="2">Meninges</tissue>
    </source>
</reference>
<evidence type="ECO:0000313" key="3">
    <source>
        <dbReference type="Proteomes" id="UP001196413"/>
    </source>
</evidence>
<dbReference type="EMBL" id="JAHQIW010000576">
    <property type="protein sequence ID" value="KAJ1348872.1"/>
    <property type="molecule type" value="Genomic_DNA"/>
</dbReference>